<dbReference type="AlphaFoldDB" id="D8RHY1"/>
<dbReference type="InterPro" id="IPR023395">
    <property type="entry name" value="MCP_dom_sf"/>
</dbReference>
<keyword evidence="8" id="KW-1133">Transmembrane helix</keyword>
<dbReference type="HOGENOM" id="CLU_015166_3_3_1"/>
<evidence type="ECO:0000256" key="7">
    <source>
        <dbReference type="RuleBase" id="RU000488"/>
    </source>
</evidence>
<sequence>MFCTSYLTEMIHELALCVASSLVDMVLVRSMATMAAQQKPGVPQAEINWDRLDKTKFYLVGAGLFSGVSAALYPITVVKTRMQVARGEAVNMKAPAIVRSILSTDGVRGLYRGFGTVVAGTVPSRVVFLTTLETTKIAALNLTSKLNFPDTTAAAIANGAAGFLSSVVSQFIFVPLDVVSQRLMVQGTPGSTKYAGGIDAVRQIVKADGIRGLYRGFGMSVITYSPTSGVWWASYGTSQRVFWRALGYTEETHKIPSQSEMVLVQAAGGLVAAACASALTAPFDTIKTRLQVLSSEGNPTVVGTARQLLQDDGWKGLYRGLVPRFLSMTLWGSAMIISYEYLKRLSVKKDDPIMST</sequence>
<gene>
    <name evidence="9" type="ORF">SELMODRAFT_451413</name>
</gene>
<dbReference type="EMBL" id="GL377580">
    <property type="protein sequence ID" value="EFJ28151.1"/>
    <property type="molecule type" value="Genomic_DNA"/>
</dbReference>
<evidence type="ECO:0000256" key="5">
    <source>
        <dbReference type="ARBA" id="ARBA00023136"/>
    </source>
</evidence>
<dbReference type="Gramene" id="EFJ28151">
    <property type="protein sequence ID" value="EFJ28151"/>
    <property type="gene ID" value="SELMODRAFT_451413"/>
</dbReference>
<dbReference type="Proteomes" id="UP000001514">
    <property type="component" value="Unassembled WGS sequence"/>
</dbReference>
<keyword evidence="3 6" id="KW-0812">Transmembrane</keyword>
<keyword evidence="10" id="KW-1185">Reference proteome</keyword>
<proteinExistence type="inferred from homology"/>
<evidence type="ECO:0000256" key="3">
    <source>
        <dbReference type="ARBA" id="ARBA00022692"/>
    </source>
</evidence>
<dbReference type="GO" id="GO:0055085">
    <property type="term" value="P:transmembrane transport"/>
    <property type="evidence" value="ECO:0007669"/>
    <property type="project" value="InterPro"/>
</dbReference>
<organism evidence="10">
    <name type="scientific">Selaginella moellendorffii</name>
    <name type="common">Spikemoss</name>
    <dbReference type="NCBI Taxonomy" id="88036"/>
    <lineage>
        <taxon>Eukaryota</taxon>
        <taxon>Viridiplantae</taxon>
        <taxon>Streptophyta</taxon>
        <taxon>Embryophyta</taxon>
        <taxon>Tracheophyta</taxon>
        <taxon>Lycopodiopsida</taxon>
        <taxon>Selaginellales</taxon>
        <taxon>Selaginellaceae</taxon>
        <taxon>Selaginella</taxon>
    </lineage>
</organism>
<feature type="repeat" description="Solcar" evidence="6">
    <location>
        <begin position="55"/>
        <end position="138"/>
    </location>
</feature>
<dbReference type="FunCoup" id="D8RHY1">
    <property type="interactions" value="3578"/>
</dbReference>
<dbReference type="InterPro" id="IPR018108">
    <property type="entry name" value="MCP_transmembrane"/>
</dbReference>
<keyword evidence="5 6" id="KW-0472">Membrane</keyword>
<keyword evidence="4" id="KW-0677">Repeat</keyword>
<keyword evidence="2 7" id="KW-0813">Transport</keyword>
<name>D8RHY1_SELML</name>
<evidence type="ECO:0000313" key="10">
    <source>
        <dbReference type="Proteomes" id="UP000001514"/>
    </source>
</evidence>
<evidence type="ECO:0000256" key="1">
    <source>
        <dbReference type="ARBA" id="ARBA00004141"/>
    </source>
</evidence>
<evidence type="ECO:0000313" key="9">
    <source>
        <dbReference type="EMBL" id="EFJ28151.1"/>
    </source>
</evidence>
<evidence type="ECO:0000256" key="8">
    <source>
        <dbReference type="SAM" id="Phobius"/>
    </source>
</evidence>
<feature type="repeat" description="Solcar" evidence="6">
    <location>
        <begin position="260"/>
        <end position="345"/>
    </location>
</feature>
<evidence type="ECO:0000256" key="4">
    <source>
        <dbReference type="ARBA" id="ARBA00022737"/>
    </source>
</evidence>
<evidence type="ECO:0008006" key="11">
    <source>
        <dbReference type="Google" id="ProtNLM"/>
    </source>
</evidence>
<dbReference type="OMA" id="GPSGILM"/>
<reference evidence="9 10" key="1">
    <citation type="journal article" date="2011" name="Science">
        <title>The Selaginella genome identifies genetic changes associated with the evolution of vascular plants.</title>
        <authorList>
            <person name="Banks J.A."/>
            <person name="Nishiyama T."/>
            <person name="Hasebe M."/>
            <person name="Bowman J.L."/>
            <person name="Gribskov M."/>
            <person name="dePamphilis C."/>
            <person name="Albert V.A."/>
            <person name="Aono N."/>
            <person name="Aoyama T."/>
            <person name="Ambrose B.A."/>
            <person name="Ashton N.W."/>
            <person name="Axtell M.J."/>
            <person name="Barker E."/>
            <person name="Barker M.S."/>
            <person name="Bennetzen J.L."/>
            <person name="Bonawitz N.D."/>
            <person name="Chapple C."/>
            <person name="Cheng C."/>
            <person name="Correa L.G."/>
            <person name="Dacre M."/>
            <person name="DeBarry J."/>
            <person name="Dreyer I."/>
            <person name="Elias M."/>
            <person name="Engstrom E.M."/>
            <person name="Estelle M."/>
            <person name="Feng L."/>
            <person name="Finet C."/>
            <person name="Floyd S.K."/>
            <person name="Frommer W.B."/>
            <person name="Fujita T."/>
            <person name="Gramzow L."/>
            <person name="Gutensohn M."/>
            <person name="Harholt J."/>
            <person name="Hattori M."/>
            <person name="Heyl A."/>
            <person name="Hirai T."/>
            <person name="Hiwatashi Y."/>
            <person name="Ishikawa M."/>
            <person name="Iwata M."/>
            <person name="Karol K.G."/>
            <person name="Koehler B."/>
            <person name="Kolukisaoglu U."/>
            <person name="Kubo M."/>
            <person name="Kurata T."/>
            <person name="Lalonde S."/>
            <person name="Li K."/>
            <person name="Li Y."/>
            <person name="Litt A."/>
            <person name="Lyons E."/>
            <person name="Manning G."/>
            <person name="Maruyama T."/>
            <person name="Michael T.P."/>
            <person name="Mikami K."/>
            <person name="Miyazaki S."/>
            <person name="Morinaga S."/>
            <person name="Murata T."/>
            <person name="Mueller-Roeber B."/>
            <person name="Nelson D.R."/>
            <person name="Obara M."/>
            <person name="Oguri Y."/>
            <person name="Olmstead R.G."/>
            <person name="Onodera N."/>
            <person name="Petersen B.L."/>
            <person name="Pils B."/>
            <person name="Prigge M."/>
            <person name="Rensing S.A."/>
            <person name="Riano-Pachon D.M."/>
            <person name="Roberts A.W."/>
            <person name="Sato Y."/>
            <person name="Scheller H.V."/>
            <person name="Schulz B."/>
            <person name="Schulz C."/>
            <person name="Shakirov E.V."/>
            <person name="Shibagaki N."/>
            <person name="Shinohara N."/>
            <person name="Shippen D.E."/>
            <person name="Soerensen I."/>
            <person name="Sotooka R."/>
            <person name="Sugimoto N."/>
            <person name="Sugita M."/>
            <person name="Sumikawa N."/>
            <person name="Tanurdzic M."/>
            <person name="Theissen G."/>
            <person name="Ulvskov P."/>
            <person name="Wakazuki S."/>
            <person name="Weng J.K."/>
            <person name="Willats W.W."/>
            <person name="Wipf D."/>
            <person name="Wolf P.G."/>
            <person name="Yang L."/>
            <person name="Zimmer A.D."/>
            <person name="Zhu Q."/>
            <person name="Mitros T."/>
            <person name="Hellsten U."/>
            <person name="Loque D."/>
            <person name="Otillar R."/>
            <person name="Salamov A."/>
            <person name="Schmutz J."/>
            <person name="Shapiro H."/>
            <person name="Lindquist E."/>
            <person name="Lucas S."/>
            <person name="Rokhsar D."/>
            <person name="Grigoriev I.V."/>
        </authorList>
    </citation>
    <scope>NUCLEOTIDE SEQUENCE [LARGE SCALE GENOMIC DNA]</scope>
</reference>
<dbReference type="PROSITE" id="PS50920">
    <property type="entry name" value="SOLCAR"/>
    <property type="match status" value="3"/>
</dbReference>
<protein>
    <recommendedName>
        <fullName evidence="11">MC family transporter</fullName>
    </recommendedName>
</protein>
<dbReference type="InParanoid" id="D8RHY1"/>
<dbReference type="SUPFAM" id="SSF103506">
    <property type="entry name" value="Mitochondrial carrier"/>
    <property type="match status" value="1"/>
</dbReference>
<evidence type="ECO:0000256" key="6">
    <source>
        <dbReference type="PROSITE-ProRule" id="PRU00282"/>
    </source>
</evidence>
<feature type="repeat" description="Solcar" evidence="6">
    <location>
        <begin position="153"/>
        <end position="241"/>
    </location>
</feature>
<dbReference type="KEGG" id="smo:SELMODRAFT_451413"/>
<dbReference type="InterPro" id="IPR002067">
    <property type="entry name" value="MCP"/>
</dbReference>
<evidence type="ECO:0000256" key="2">
    <source>
        <dbReference type="ARBA" id="ARBA00022448"/>
    </source>
</evidence>
<dbReference type="PRINTS" id="PR00926">
    <property type="entry name" value="MITOCARRIER"/>
</dbReference>
<comment type="subcellular location">
    <subcellularLocation>
        <location evidence="1">Membrane</location>
        <topology evidence="1">Multi-pass membrane protein</topology>
    </subcellularLocation>
</comment>
<feature type="transmembrane region" description="Helical" evidence="8">
    <location>
        <begin position="59"/>
        <end position="78"/>
    </location>
</feature>
<dbReference type="GO" id="GO:0016020">
    <property type="term" value="C:membrane"/>
    <property type="evidence" value="ECO:0007669"/>
    <property type="project" value="UniProtKB-SubCell"/>
</dbReference>
<comment type="similarity">
    <text evidence="7">Belongs to the mitochondrial carrier (TC 2.A.29) family.</text>
</comment>
<accession>D8RHY1</accession>
<dbReference type="PANTHER" id="PTHR46080:SF3">
    <property type="entry name" value="MITOCHONDRIAL SUBSTRATE CARRIER FAMILY PROTEIN"/>
    <property type="match status" value="1"/>
</dbReference>
<dbReference type="Gene3D" id="1.50.40.10">
    <property type="entry name" value="Mitochondrial carrier domain"/>
    <property type="match status" value="2"/>
</dbReference>
<dbReference type="Pfam" id="PF00153">
    <property type="entry name" value="Mito_carr"/>
    <property type="match status" value="3"/>
</dbReference>
<dbReference type="PANTHER" id="PTHR46080">
    <property type="entry name" value="MITOCHONDRIAL SUBSTRATE CARRIER FAMILY PROTEIN J"/>
    <property type="match status" value="1"/>
</dbReference>
<dbReference type="eggNOG" id="KOG0765">
    <property type="taxonomic scope" value="Eukaryota"/>
</dbReference>